<dbReference type="AlphaFoldDB" id="Q2Y8T6"/>
<evidence type="ECO:0000313" key="4">
    <source>
        <dbReference type="Proteomes" id="UP000236751"/>
    </source>
</evidence>
<dbReference type="Proteomes" id="UP000002718">
    <property type="component" value="Chromosome"/>
</dbReference>
<reference evidence="1" key="2">
    <citation type="submission" date="2005-08" db="EMBL/GenBank/DDBJ databases">
        <title>Complete sequence of Chromosome 1 of Nitrosospira multiformis ATCC 25196.</title>
        <authorList>
            <consortium name="US DOE Joint Genome Institute"/>
            <person name="Copeland A."/>
            <person name="Lucas S."/>
            <person name="Lapidus A."/>
            <person name="Barry K."/>
            <person name="Detter J.C."/>
            <person name="Glavina T."/>
            <person name="Hammon N."/>
            <person name="Israni S."/>
            <person name="Pitluck S."/>
            <person name="Chain P."/>
            <person name="Malfatti S."/>
            <person name="Shin M."/>
            <person name="Vergez L."/>
            <person name="Schmutz J."/>
            <person name="Larimer F."/>
            <person name="Land M."/>
            <person name="Hauser L."/>
            <person name="Kyrpides N."/>
            <person name="Lykidis A."/>
            <person name="Richardson P."/>
        </authorList>
    </citation>
    <scope>NUCLEOTIDE SEQUENCE</scope>
    <source>
        <strain evidence="1">ATCC 25196</strain>
    </source>
</reference>
<dbReference type="KEGG" id="nmu:Nmul_A1532"/>
<dbReference type="EMBL" id="FNVK01000015">
    <property type="protein sequence ID" value="SEF91525.1"/>
    <property type="molecule type" value="Genomic_DNA"/>
</dbReference>
<accession>Q2Y8T6</accession>
<reference evidence="1 3" key="3">
    <citation type="journal article" date="2008" name="Appl. Environ. Microbiol.">
        <title>Complete genome sequence of Nitrosospira multiformis, an ammonia-oxidizing bacterium from the soil environment.</title>
        <authorList>
            <person name="Norton J.M."/>
            <person name="Klotz M.G."/>
            <person name="Stein L.Y."/>
            <person name="Arp D.J."/>
            <person name="Bottomley P.J."/>
            <person name="Chain P.S."/>
            <person name="Hauser L.J."/>
            <person name="Land M.L."/>
            <person name="Larimer F.W."/>
            <person name="Shin M.W."/>
            <person name="Starkenburg S.R."/>
        </authorList>
    </citation>
    <scope>NUCLEOTIDE SEQUENCE [LARGE SCALE GENOMIC DNA]</scope>
    <source>
        <strain evidence="1">ATCC 25196</strain>
        <strain evidence="3">ATCC 25196 / NCIMB 11849 / C 71</strain>
    </source>
</reference>
<dbReference type="eggNOG" id="ENOG5032EVA">
    <property type="taxonomic scope" value="Bacteria"/>
</dbReference>
<protein>
    <submittedName>
        <fullName evidence="1">Uncharacterized protein</fullName>
    </submittedName>
</protein>
<reference evidence="3" key="1">
    <citation type="submission" date="2005-08" db="EMBL/GenBank/DDBJ databases">
        <title>Complete sequence of chromosome 1 of Nitrosospira multiformis ATCC 25196.</title>
        <authorList>
            <person name="Copeland A."/>
            <person name="Lucas S."/>
            <person name="Lapidus A."/>
            <person name="Barry K."/>
            <person name="Detter J.C."/>
            <person name="Glavina T."/>
            <person name="Hammon N."/>
            <person name="Israni S."/>
            <person name="Pitluck S."/>
            <person name="Chain P."/>
            <person name="Malfatti S."/>
            <person name="Shin M."/>
            <person name="Vergez L."/>
            <person name="Schmutz J."/>
            <person name="Larimer F."/>
            <person name="Land M."/>
            <person name="Hauser L."/>
            <person name="Kyrpides N."/>
            <person name="Lykidis A."/>
            <person name="Richardson P."/>
        </authorList>
    </citation>
    <scope>NUCLEOTIDE SEQUENCE [LARGE SCALE GENOMIC DNA]</scope>
    <source>
        <strain evidence="3">ATCC 25196 / NCIMB 11849 / C 71</strain>
    </source>
</reference>
<proteinExistence type="predicted"/>
<dbReference type="Proteomes" id="UP000236751">
    <property type="component" value="Unassembled WGS sequence"/>
</dbReference>
<dbReference type="HOGENOM" id="CLU_2423946_0_0_4"/>
<dbReference type="EMBL" id="CP000103">
    <property type="protein sequence ID" value="ABB74835.1"/>
    <property type="molecule type" value="Genomic_DNA"/>
</dbReference>
<evidence type="ECO:0000313" key="3">
    <source>
        <dbReference type="Proteomes" id="UP000002718"/>
    </source>
</evidence>
<organism evidence="1 3">
    <name type="scientific">Nitrosospira multiformis (strain ATCC 25196 / NCIMB 11849 / C 71)</name>
    <dbReference type="NCBI Taxonomy" id="323848"/>
    <lineage>
        <taxon>Bacteria</taxon>
        <taxon>Pseudomonadati</taxon>
        <taxon>Pseudomonadota</taxon>
        <taxon>Betaproteobacteria</taxon>
        <taxon>Nitrosomonadales</taxon>
        <taxon>Nitrosomonadaceae</taxon>
        <taxon>Nitrosospira</taxon>
    </lineage>
</organism>
<keyword evidence="3" id="KW-1185">Reference proteome</keyword>
<evidence type="ECO:0000313" key="1">
    <source>
        <dbReference type="EMBL" id="ABB74835.1"/>
    </source>
</evidence>
<reference evidence="2 4" key="4">
    <citation type="submission" date="2016-10" db="EMBL/GenBank/DDBJ databases">
        <authorList>
            <person name="de Groot N.N."/>
        </authorList>
    </citation>
    <scope>NUCLEOTIDE SEQUENCE [LARGE SCALE GENOMIC DNA]</scope>
    <source>
        <strain evidence="2 4">Nl13</strain>
    </source>
</reference>
<evidence type="ECO:0000313" key="2">
    <source>
        <dbReference type="EMBL" id="SEF91525.1"/>
    </source>
</evidence>
<gene>
    <name evidence="1" type="ordered locus">Nmul_A1532</name>
    <name evidence="2" type="ORF">SAMN05216403_1156</name>
</gene>
<dbReference type="STRING" id="323848.Nmul_A1532"/>
<name>Q2Y8T6_NITMU</name>
<sequence length="91" mass="10672">MAPYNNLDQRYASNTPALMRPLANRLPYDSTEMLLAFHVSEKARAKRDRYIMQFPEESRELEKRRYTLEQAVKEVLGEVAEVALLIRELES</sequence>